<dbReference type="SUPFAM" id="SSF55681">
    <property type="entry name" value="Class II aaRS and biotin synthetases"/>
    <property type="match status" value="1"/>
</dbReference>
<dbReference type="InterPro" id="IPR050664">
    <property type="entry name" value="Octanoyltrans_LipM/LipL"/>
</dbReference>
<dbReference type="RefSeq" id="WP_192506486.1">
    <property type="nucleotide sequence ID" value="NZ_AQGV01000011.1"/>
</dbReference>
<dbReference type="EMBL" id="AQGV01000011">
    <property type="protein sequence ID" value="MBE0367019.1"/>
    <property type="molecule type" value="Genomic_DNA"/>
</dbReference>
<dbReference type="PANTHER" id="PTHR43679">
    <property type="entry name" value="OCTANOYLTRANSFERASE LIPM-RELATED"/>
    <property type="match status" value="1"/>
</dbReference>
<dbReference type="Pfam" id="PF21948">
    <property type="entry name" value="LplA-B_cat"/>
    <property type="match status" value="1"/>
</dbReference>
<reference evidence="2 3" key="1">
    <citation type="submission" date="2015-03" db="EMBL/GenBank/DDBJ databases">
        <title>Genome sequence of Pseudoalteromonas aurantia.</title>
        <authorList>
            <person name="Xie B.-B."/>
            <person name="Rong J.-C."/>
            <person name="Qin Q.-L."/>
            <person name="Zhang Y.-Z."/>
        </authorList>
    </citation>
    <scope>NUCLEOTIDE SEQUENCE [LARGE SCALE GENOMIC DNA]</scope>
    <source>
        <strain evidence="2 3">208</strain>
    </source>
</reference>
<protein>
    <recommendedName>
        <fullName evidence="1">BPL/LPL catalytic domain-containing protein</fullName>
    </recommendedName>
</protein>
<dbReference type="InterPro" id="IPR045864">
    <property type="entry name" value="aa-tRNA-synth_II/BPL/LPL"/>
</dbReference>
<organism evidence="2 3">
    <name type="scientific">Pseudoalteromonas aurantia 208</name>
    <dbReference type="NCBI Taxonomy" id="1314867"/>
    <lineage>
        <taxon>Bacteria</taxon>
        <taxon>Pseudomonadati</taxon>
        <taxon>Pseudomonadota</taxon>
        <taxon>Gammaproteobacteria</taxon>
        <taxon>Alteromonadales</taxon>
        <taxon>Pseudoalteromonadaceae</taxon>
        <taxon>Pseudoalteromonas</taxon>
    </lineage>
</organism>
<dbReference type="PROSITE" id="PS51733">
    <property type="entry name" value="BPL_LPL_CATALYTIC"/>
    <property type="match status" value="1"/>
</dbReference>
<dbReference type="Gene3D" id="3.30.930.10">
    <property type="entry name" value="Bira Bifunctional Protein, Domain 2"/>
    <property type="match status" value="1"/>
</dbReference>
<name>A0ABR9E7R0_9GAMM</name>
<feature type="domain" description="BPL/LPL catalytic" evidence="1">
    <location>
        <begin position="33"/>
        <end position="221"/>
    </location>
</feature>
<evidence type="ECO:0000259" key="1">
    <source>
        <dbReference type="PROSITE" id="PS51733"/>
    </source>
</evidence>
<sequence>MEKTRIKLLRYNDIAVSTVFDKEAALLAQLQTNTLDQSLVLWRTKVPTLVLPAGNKWPMSSSLESALSEIGWQLFTRKTGGAPVPQTDRVINVSHLYHWPTSKPYSIVLAYQYLCRALTGFLASFGITCDVHATPGSYCDGDYNLNIAGKKIVGTAQRVVVTKGGGRIVLAQACILIDALMEELVKPVNLCYTHCGYQELIKADVHTSLFEHIDERLNVDMLFSKLQQAFMDSQLYSSFE</sequence>
<evidence type="ECO:0000313" key="2">
    <source>
        <dbReference type="EMBL" id="MBE0367019.1"/>
    </source>
</evidence>
<dbReference type="InterPro" id="IPR004143">
    <property type="entry name" value="BPL_LPL_catalytic"/>
</dbReference>
<keyword evidence="3" id="KW-1185">Reference proteome</keyword>
<evidence type="ECO:0000313" key="3">
    <source>
        <dbReference type="Proteomes" id="UP000615755"/>
    </source>
</evidence>
<proteinExistence type="predicted"/>
<dbReference type="Proteomes" id="UP000615755">
    <property type="component" value="Unassembled WGS sequence"/>
</dbReference>
<dbReference type="PANTHER" id="PTHR43679:SF2">
    <property type="entry name" value="OCTANOYL-[GCVH]:PROTEIN N-OCTANOYLTRANSFERASE"/>
    <property type="match status" value="1"/>
</dbReference>
<comment type="caution">
    <text evidence="2">The sequence shown here is derived from an EMBL/GenBank/DDBJ whole genome shotgun (WGS) entry which is preliminary data.</text>
</comment>
<accession>A0ABR9E7R0</accession>
<gene>
    <name evidence="2" type="ORF">PAUR_a0312</name>
</gene>